<dbReference type="InterPro" id="IPR001296">
    <property type="entry name" value="Glyco_trans_1"/>
</dbReference>
<dbReference type="eggNOG" id="COG0438">
    <property type="taxonomic scope" value="Bacteria"/>
</dbReference>
<dbReference type="HOGENOM" id="CLU_009583_0_3_10"/>
<dbReference type="CDD" id="cd03801">
    <property type="entry name" value="GT4_PimA-like"/>
    <property type="match status" value="1"/>
</dbReference>
<dbReference type="PANTHER" id="PTHR12526:SF630">
    <property type="entry name" value="GLYCOSYLTRANSFERASE"/>
    <property type="match status" value="1"/>
</dbReference>
<dbReference type="AlphaFoldDB" id="G0J0T8"/>
<feature type="domain" description="Glycosyltransferase subfamily 4-like N-terminal" evidence="2">
    <location>
        <begin position="14"/>
        <end position="167"/>
    </location>
</feature>
<evidence type="ECO:0000313" key="4">
    <source>
        <dbReference type="Proteomes" id="UP000001635"/>
    </source>
</evidence>
<dbReference type="STRING" id="880070.Cycma_0726"/>
<dbReference type="Gene3D" id="3.40.50.2000">
    <property type="entry name" value="Glycogen Phosphorylase B"/>
    <property type="match status" value="2"/>
</dbReference>
<dbReference type="EMBL" id="CP002955">
    <property type="protein sequence ID" value="AEL24500.1"/>
    <property type="molecule type" value="Genomic_DNA"/>
</dbReference>
<keyword evidence="3" id="KW-0808">Transferase</keyword>
<dbReference type="Proteomes" id="UP000001635">
    <property type="component" value="Chromosome"/>
</dbReference>
<evidence type="ECO:0000259" key="2">
    <source>
        <dbReference type="Pfam" id="PF13439"/>
    </source>
</evidence>
<dbReference type="SUPFAM" id="SSF53756">
    <property type="entry name" value="UDP-Glycosyltransferase/glycogen phosphorylase"/>
    <property type="match status" value="1"/>
</dbReference>
<accession>G0J0T8</accession>
<evidence type="ECO:0000313" key="3">
    <source>
        <dbReference type="EMBL" id="AEL24500.1"/>
    </source>
</evidence>
<dbReference type="OrthoDB" id="1522162at2"/>
<name>G0J0T8_CYCMS</name>
<dbReference type="Pfam" id="PF00534">
    <property type="entry name" value="Glycos_transf_1"/>
    <property type="match status" value="1"/>
</dbReference>
<sequence length="370" mass="41853">MKRILFFIGALVAGGKERRFMELLTFLKNSGKYEMIVVTTGDNIHFPAFKQLEIPLKVIKKKKFLGVISFPYALLEIASEFQPDLIHTWGRMQTLYVLPTRMIKNIPLINGQITNASPNISLKNRFIDKLNFWQSSIILSNSFAGIASYKPPKGKYRVIYNGVNLNRFKNLTDQSVTKEKYNINTPLAVVMVATFSKNKDYERFFRIAKKILTIRNDVSFIGAGYYHKGKNSLYQRCLELADGHPNLIMTGLIYDVEDLVNACDIGVLISNKKVHGEGISNALIEYMALGLPVIANDAGGTKELIVPGENGVLITQETDEEIAISITELLDHPEKRMKYGEAGQRKIKDCFTIQKMGENFLKLYEEVLNP</sequence>
<dbReference type="GO" id="GO:0016757">
    <property type="term" value="F:glycosyltransferase activity"/>
    <property type="evidence" value="ECO:0007669"/>
    <property type="project" value="InterPro"/>
</dbReference>
<organism evidence="3 4">
    <name type="scientific">Cyclobacterium marinum (strain ATCC 25205 / DSM 745 / LMG 13164 / NCIMB 1802)</name>
    <name type="common">Flectobacillus marinus</name>
    <dbReference type="NCBI Taxonomy" id="880070"/>
    <lineage>
        <taxon>Bacteria</taxon>
        <taxon>Pseudomonadati</taxon>
        <taxon>Bacteroidota</taxon>
        <taxon>Cytophagia</taxon>
        <taxon>Cytophagales</taxon>
        <taxon>Cyclobacteriaceae</taxon>
        <taxon>Cyclobacterium</taxon>
    </lineage>
</organism>
<dbReference type="InterPro" id="IPR028098">
    <property type="entry name" value="Glyco_trans_4-like_N"/>
</dbReference>
<reference evidence="4" key="1">
    <citation type="submission" date="2011-07" db="EMBL/GenBank/DDBJ databases">
        <title>The complete genome of Cyclobacterium marinum DSM 745.</title>
        <authorList>
            <person name="Lucas S."/>
            <person name="Han J."/>
            <person name="Lapidus A."/>
            <person name="Bruce D."/>
            <person name="Goodwin L."/>
            <person name="Pitluck S."/>
            <person name="Peters L."/>
            <person name="Kyrpides N."/>
            <person name="Mavromatis K."/>
            <person name="Ivanova N."/>
            <person name="Ovchinnikova G."/>
            <person name="Chertkov O."/>
            <person name="Detter J.C."/>
            <person name="Tapia R."/>
            <person name="Han C."/>
            <person name="Land M."/>
            <person name="Hauser L."/>
            <person name="Markowitz V."/>
            <person name="Cheng J.-F."/>
            <person name="Hugenholtz P."/>
            <person name="Woyke T."/>
            <person name="Wu D."/>
            <person name="Tindall B."/>
            <person name="Schuetze A."/>
            <person name="Brambilla E."/>
            <person name="Klenk H.-P."/>
            <person name="Eisen J.A."/>
        </authorList>
    </citation>
    <scope>NUCLEOTIDE SEQUENCE [LARGE SCALE GENOMIC DNA]</scope>
    <source>
        <strain evidence="4">ATCC 25205 / DSM 745 / LMG 13164 / NCIMB 1802</strain>
    </source>
</reference>
<dbReference type="PANTHER" id="PTHR12526">
    <property type="entry name" value="GLYCOSYLTRANSFERASE"/>
    <property type="match status" value="1"/>
</dbReference>
<keyword evidence="4" id="KW-1185">Reference proteome</keyword>
<evidence type="ECO:0000259" key="1">
    <source>
        <dbReference type="Pfam" id="PF00534"/>
    </source>
</evidence>
<proteinExistence type="predicted"/>
<protein>
    <submittedName>
        <fullName evidence="3">Glycosyl transferase group 1</fullName>
    </submittedName>
</protein>
<gene>
    <name evidence="3" type="ordered locus">Cycma_0726</name>
</gene>
<dbReference type="KEGG" id="cmr:Cycma_0726"/>
<dbReference type="RefSeq" id="WP_014018798.1">
    <property type="nucleotide sequence ID" value="NC_015914.1"/>
</dbReference>
<feature type="domain" description="Glycosyl transferase family 1" evidence="1">
    <location>
        <begin position="177"/>
        <end position="345"/>
    </location>
</feature>
<dbReference type="Pfam" id="PF13439">
    <property type="entry name" value="Glyco_transf_4"/>
    <property type="match status" value="1"/>
</dbReference>